<evidence type="ECO:0000313" key="3">
    <source>
        <dbReference type="Proteomes" id="UP000187735"/>
    </source>
</evidence>
<gene>
    <name evidence="2" type="ORF">Fuma_06169</name>
</gene>
<organism evidence="2 3">
    <name type="scientific">Fuerstiella marisgermanici</name>
    <dbReference type="NCBI Taxonomy" id="1891926"/>
    <lineage>
        <taxon>Bacteria</taxon>
        <taxon>Pseudomonadati</taxon>
        <taxon>Planctomycetota</taxon>
        <taxon>Planctomycetia</taxon>
        <taxon>Planctomycetales</taxon>
        <taxon>Planctomycetaceae</taxon>
        <taxon>Fuerstiella</taxon>
    </lineage>
</organism>
<name>A0A1P8WR15_9PLAN</name>
<dbReference type="RefSeq" id="WP_218922336.1">
    <property type="nucleotide sequence ID" value="NZ_CP017641.1"/>
</dbReference>
<sequence length="200" mass="22762">MSDLSKRPTLRRCAFPPLCLLMLFGPNICHQSAVQAFADESKTKDSVPLVVALELPRIKVREYHRPYVAVWVEDESRELVQHVAVWYQQGKNEEGHGEKWLPDLRQWWRRGGRKMDDSVDAVSGATRSVGQHRIRVTNEQLSKLKPGKYNIVVEASREVGGRELVRLPFSWPPTKADQEKVSGKTELGQVSLQITPPRAD</sequence>
<dbReference type="Proteomes" id="UP000187735">
    <property type="component" value="Chromosome"/>
</dbReference>
<dbReference type="InterPro" id="IPR014469">
    <property type="entry name" value="DUF2271"/>
</dbReference>
<feature type="region of interest" description="Disordered" evidence="1">
    <location>
        <begin position="173"/>
        <end position="200"/>
    </location>
</feature>
<dbReference type="EMBL" id="CP017641">
    <property type="protein sequence ID" value="APZ96500.1"/>
    <property type="molecule type" value="Genomic_DNA"/>
</dbReference>
<protein>
    <submittedName>
        <fullName evidence="2">Putative periplasmic protein</fullName>
    </submittedName>
</protein>
<keyword evidence="3" id="KW-1185">Reference proteome</keyword>
<accession>A0A1P8WR15</accession>
<evidence type="ECO:0000256" key="1">
    <source>
        <dbReference type="SAM" id="MobiDB-lite"/>
    </source>
</evidence>
<dbReference type="STRING" id="1891926.Fuma_06169"/>
<dbReference type="Pfam" id="PF10029">
    <property type="entry name" value="DUF2271"/>
    <property type="match status" value="1"/>
</dbReference>
<dbReference type="KEGG" id="fmr:Fuma_06169"/>
<reference evidence="2 3" key="1">
    <citation type="journal article" date="2016" name="Front. Microbiol.">
        <title>Fuerstia marisgermanicae gen. nov., sp. nov., an Unusual Member of the Phylum Planctomycetes from the German Wadden Sea.</title>
        <authorList>
            <person name="Kohn T."/>
            <person name="Heuer A."/>
            <person name="Jogler M."/>
            <person name="Vollmers J."/>
            <person name="Boedeker C."/>
            <person name="Bunk B."/>
            <person name="Rast P."/>
            <person name="Borchert D."/>
            <person name="Glockner I."/>
            <person name="Freese H.M."/>
            <person name="Klenk H.P."/>
            <person name="Overmann J."/>
            <person name="Kaster A.K."/>
            <person name="Rohde M."/>
            <person name="Wiegand S."/>
            <person name="Jogler C."/>
        </authorList>
    </citation>
    <scope>NUCLEOTIDE SEQUENCE [LARGE SCALE GENOMIC DNA]</scope>
    <source>
        <strain evidence="2 3">NH11</strain>
    </source>
</reference>
<dbReference type="AlphaFoldDB" id="A0A1P8WR15"/>
<proteinExistence type="predicted"/>
<evidence type="ECO:0000313" key="2">
    <source>
        <dbReference type="EMBL" id="APZ96500.1"/>
    </source>
</evidence>